<feature type="compositionally biased region" description="Polar residues" evidence="1">
    <location>
        <begin position="73"/>
        <end position="83"/>
    </location>
</feature>
<proteinExistence type="predicted"/>
<evidence type="ECO:0000256" key="1">
    <source>
        <dbReference type="SAM" id="MobiDB-lite"/>
    </source>
</evidence>
<dbReference type="Proteomes" id="UP001059596">
    <property type="component" value="Unassembled WGS sequence"/>
</dbReference>
<sequence length="83" mass="8908">MNGIGNEIARGDSLVTRDKELPSRVSAPRISSPAQPNLSGAEILSMNGPAERMNEPNTIHCNPTTTTTTTATVSHSEQWNISF</sequence>
<protein>
    <submittedName>
        <fullName evidence="2">Uncharacterized protein</fullName>
    </submittedName>
</protein>
<accession>A0A9Q0BK55</accession>
<keyword evidence="3" id="KW-1185">Reference proteome</keyword>
<evidence type="ECO:0000313" key="2">
    <source>
        <dbReference type="EMBL" id="KAI8034595.1"/>
    </source>
</evidence>
<dbReference type="EMBL" id="JAMKOV010000067">
    <property type="protein sequence ID" value="KAI8034595.1"/>
    <property type="molecule type" value="Genomic_DNA"/>
</dbReference>
<comment type="caution">
    <text evidence="2">The sequence shown here is derived from an EMBL/GenBank/DDBJ whole genome shotgun (WGS) entry which is preliminary data.</text>
</comment>
<dbReference type="AlphaFoldDB" id="A0A9Q0BK55"/>
<gene>
    <name evidence="2" type="ORF">M5D96_012649</name>
</gene>
<evidence type="ECO:0000313" key="3">
    <source>
        <dbReference type="Proteomes" id="UP001059596"/>
    </source>
</evidence>
<name>A0A9Q0BK55_9MUSC</name>
<organism evidence="2 3">
    <name type="scientific">Drosophila gunungcola</name>
    <name type="common">fruit fly</name>
    <dbReference type="NCBI Taxonomy" id="103775"/>
    <lineage>
        <taxon>Eukaryota</taxon>
        <taxon>Metazoa</taxon>
        <taxon>Ecdysozoa</taxon>
        <taxon>Arthropoda</taxon>
        <taxon>Hexapoda</taxon>
        <taxon>Insecta</taxon>
        <taxon>Pterygota</taxon>
        <taxon>Neoptera</taxon>
        <taxon>Endopterygota</taxon>
        <taxon>Diptera</taxon>
        <taxon>Brachycera</taxon>
        <taxon>Muscomorpha</taxon>
        <taxon>Ephydroidea</taxon>
        <taxon>Drosophilidae</taxon>
        <taxon>Drosophila</taxon>
        <taxon>Sophophora</taxon>
    </lineage>
</organism>
<feature type="region of interest" description="Disordered" evidence="1">
    <location>
        <begin position="1"/>
        <end position="83"/>
    </location>
</feature>
<reference evidence="2" key="1">
    <citation type="journal article" date="2023" name="Genome Biol. Evol.">
        <title>Long-read-based Genome Assembly of Drosophila gunungcola Reveals Fewer Chemosensory Genes in Flower-breeding Species.</title>
        <authorList>
            <person name="Negi A."/>
            <person name="Liao B.Y."/>
            <person name="Yeh S.D."/>
        </authorList>
    </citation>
    <scope>NUCLEOTIDE SEQUENCE</scope>
    <source>
        <strain evidence="2">Sukarami</strain>
    </source>
</reference>